<keyword evidence="2" id="KW-1185">Reference proteome</keyword>
<dbReference type="STRING" id="56425.AWB93_11910"/>
<dbReference type="Proteomes" id="UP000193990">
    <property type="component" value="Unassembled WGS sequence"/>
</dbReference>
<dbReference type="AlphaFoldDB" id="A0A1X1R476"/>
<gene>
    <name evidence="1" type="ORF">AWB93_11910</name>
</gene>
<dbReference type="EMBL" id="LQOK01000028">
    <property type="protein sequence ID" value="ORU99132.1"/>
    <property type="molecule type" value="Genomic_DNA"/>
</dbReference>
<reference evidence="1 2" key="1">
    <citation type="submission" date="2016-01" db="EMBL/GenBank/DDBJ databases">
        <title>The new phylogeny of the genus Mycobacterium.</title>
        <authorList>
            <person name="Tarcisio F."/>
            <person name="Conor M."/>
            <person name="Antonella G."/>
            <person name="Elisabetta G."/>
            <person name="Giulia F.S."/>
            <person name="Sara T."/>
            <person name="Anna F."/>
            <person name="Clotilde B."/>
            <person name="Roberto B."/>
            <person name="Veronica D.S."/>
            <person name="Fabio R."/>
            <person name="Monica P."/>
            <person name="Olivier J."/>
            <person name="Enrico T."/>
            <person name="Nicola S."/>
        </authorList>
    </citation>
    <scope>NUCLEOTIDE SEQUENCE [LARGE SCALE GENOMIC DNA]</scope>
    <source>
        <strain evidence="1 2">DSM 44277</strain>
    </source>
</reference>
<organism evidence="1 2">
    <name type="scientific">Mycobacterium bohemicum</name>
    <dbReference type="NCBI Taxonomy" id="56425"/>
    <lineage>
        <taxon>Bacteria</taxon>
        <taxon>Bacillati</taxon>
        <taxon>Actinomycetota</taxon>
        <taxon>Actinomycetes</taxon>
        <taxon>Mycobacteriales</taxon>
        <taxon>Mycobacteriaceae</taxon>
        <taxon>Mycobacterium</taxon>
    </lineage>
</organism>
<protein>
    <submittedName>
        <fullName evidence="1">Uncharacterized protein</fullName>
    </submittedName>
</protein>
<name>A0A1X1R476_MYCBE</name>
<accession>A0A1X1R476</accession>
<sequence>MIQRIVSGSAHGQRRMAAMTDTQHLGIDVALFCPSQHHIGNLIKPATHIGYQPRGGQIAAWPPHQTDVWWEVTCPDGCPGVFGGAVDPIRQEVNRLADDPRRTSAHYTLKQVS</sequence>
<comment type="caution">
    <text evidence="1">The sequence shown here is derived from an EMBL/GenBank/DDBJ whole genome shotgun (WGS) entry which is preliminary data.</text>
</comment>
<evidence type="ECO:0000313" key="1">
    <source>
        <dbReference type="EMBL" id="ORU99132.1"/>
    </source>
</evidence>
<evidence type="ECO:0000313" key="2">
    <source>
        <dbReference type="Proteomes" id="UP000193990"/>
    </source>
</evidence>
<proteinExistence type="predicted"/>